<evidence type="ECO:0000313" key="8">
    <source>
        <dbReference type="EMBL" id="CAF0822695.1"/>
    </source>
</evidence>
<dbReference type="Gene3D" id="1.10.1450.10">
    <property type="entry name" value="Tetraspanin"/>
    <property type="match status" value="1"/>
</dbReference>
<comment type="similarity">
    <text evidence="2 7">Belongs to the tetraspanin (TM4SF) family.</text>
</comment>
<dbReference type="PANTHER" id="PTHR19282">
    <property type="entry name" value="TETRASPANIN"/>
    <property type="match status" value="1"/>
</dbReference>
<evidence type="ECO:0000256" key="6">
    <source>
        <dbReference type="PIRSR" id="PIRSR002419-1"/>
    </source>
</evidence>
<evidence type="ECO:0000256" key="5">
    <source>
        <dbReference type="ARBA" id="ARBA00023136"/>
    </source>
</evidence>
<evidence type="ECO:0000256" key="1">
    <source>
        <dbReference type="ARBA" id="ARBA00004141"/>
    </source>
</evidence>
<comment type="caution">
    <text evidence="8">The sequence shown here is derived from an EMBL/GenBank/DDBJ whole genome shotgun (WGS) entry which is preliminary data.</text>
</comment>
<dbReference type="SUPFAM" id="SSF48652">
    <property type="entry name" value="Tetraspanin"/>
    <property type="match status" value="1"/>
</dbReference>
<dbReference type="EMBL" id="CAJNOM010000212">
    <property type="protein sequence ID" value="CAF1236161.1"/>
    <property type="molecule type" value="Genomic_DNA"/>
</dbReference>
<evidence type="ECO:0000256" key="7">
    <source>
        <dbReference type="RuleBase" id="RU361218"/>
    </source>
</evidence>
<dbReference type="InterPro" id="IPR000301">
    <property type="entry name" value="Tetraspanin_animals"/>
</dbReference>
<dbReference type="GO" id="GO:0005886">
    <property type="term" value="C:plasma membrane"/>
    <property type="evidence" value="ECO:0007669"/>
    <property type="project" value="TreeGrafter"/>
</dbReference>
<dbReference type="InterPro" id="IPR018499">
    <property type="entry name" value="Tetraspanin/Peripherin"/>
</dbReference>
<reference evidence="8" key="1">
    <citation type="submission" date="2021-02" db="EMBL/GenBank/DDBJ databases">
        <authorList>
            <person name="Nowell W R."/>
        </authorList>
    </citation>
    <scope>NUCLEOTIDE SEQUENCE</scope>
</reference>
<evidence type="ECO:0000313" key="9">
    <source>
        <dbReference type="EMBL" id="CAF1236161.1"/>
    </source>
</evidence>
<dbReference type="Proteomes" id="UP000663877">
    <property type="component" value="Unassembled WGS sequence"/>
</dbReference>
<feature type="transmembrane region" description="Helical" evidence="7">
    <location>
        <begin position="93"/>
        <end position="115"/>
    </location>
</feature>
<evidence type="ECO:0000313" key="11">
    <source>
        <dbReference type="Proteomes" id="UP000663877"/>
    </source>
</evidence>
<dbReference type="InterPro" id="IPR008952">
    <property type="entry name" value="Tetraspanin_EC2_sf"/>
</dbReference>
<keyword evidence="6" id="KW-1015">Disulfide bond</keyword>
<organism evidence="8 11">
    <name type="scientific">Adineta steineri</name>
    <dbReference type="NCBI Taxonomy" id="433720"/>
    <lineage>
        <taxon>Eukaryota</taxon>
        <taxon>Metazoa</taxon>
        <taxon>Spiralia</taxon>
        <taxon>Gnathifera</taxon>
        <taxon>Rotifera</taxon>
        <taxon>Eurotatoria</taxon>
        <taxon>Bdelloidea</taxon>
        <taxon>Adinetida</taxon>
        <taxon>Adinetidae</taxon>
        <taxon>Adineta</taxon>
    </lineage>
</organism>
<comment type="subcellular location">
    <subcellularLocation>
        <location evidence="1 7">Membrane</location>
        <topology evidence="1 7">Multi-pass membrane protein</topology>
    </subcellularLocation>
</comment>
<proteinExistence type="inferred from homology"/>
<evidence type="ECO:0000256" key="3">
    <source>
        <dbReference type="ARBA" id="ARBA00022692"/>
    </source>
</evidence>
<dbReference type="PRINTS" id="PR00259">
    <property type="entry name" value="TMFOUR"/>
</dbReference>
<keyword evidence="5 7" id="KW-0472">Membrane</keyword>
<evidence type="ECO:0000256" key="4">
    <source>
        <dbReference type="ARBA" id="ARBA00022989"/>
    </source>
</evidence>
<keyword evidence="10" id="KW-1185">Reference proteome</keyword>
<keyword evidence="4 7" id="KW-1133">Transmembrane helix</keyword>
<dbReference type="Pfam" id="PF00335">
    <property type="entry name" value="Tetraspanin"/>
    <property type="match status" value="1"/>
</dbReference>
<dbReference type="EMBL" id="CAJNOI010000018">
    <property type="protein sequence ID" value="CAF0822695.1"/>
    <property type="molecule type" value="Genomic_DNA"/>
</dbReference>
<feature type="transmembrane region" description="Helical" evidence="7">
    <location>
        <begin position="65"/>
        <end position="86"/>
    </location>
</feature>
<name>A0A813U9C9_9BILA</name>
<dbReference type="PANTHER" id="PTHR19282:SF544">
    <property type="entry name" value="TETRASPANIN"/>
    <property type="match status" value="1"/>
</dbReference>
<evidence type="ECO:0000256" key="2">
    <source>
        <dbReference type="ARBA" id="ARBA00006840"/>
    </source>
</evidence>
<dbReference type="Proteomes" id="UP000663832">
    <property type="component" value="Unassembled WGS sequence"/>
</dbReference>
<keyword evidence="3 7" id="KW-0812">Transmembrane</keyword>
<feature type="transmembrane region" description="Helical" evidence="7">
    <location>
        <begin position="206"/>
        <end position="232"/>
    </location>
</feature>
<gene>
    <name evidence="8" type="ORF">BJG266_LOCUS6352</name>
    <name evidence="9" type="ORF">QVE165_LOCUS27709</name>
</gene>
<dbReference type="CDD" id="cd03127">
    <property type="entry name" value="tetraspanin_LEL"/>
    <property type="match status" value="1"/>
</dbReference>
<feature type="disulfide bond" evidence="6">
    <location>
        <begin position="157"/>
        <end position="192"/>
    </location>
</feature>
<protein>
    <recommendedName>
        <fullName evidence="7">Tetraspanin</fullName>
    </recommendedName>
</protein>
<accession>A0A813U9C9</accession>
<dbReference type="OrthoDB" id="10033535at2759"/>
<feature type="disulfide bond" evidence="6">
    <location>
        <begin position="158"/>
        <end position="177"/>
    </location>
</feature>
<dbReference type="PIRSF" id="PIRSF002419">
    <property type="entry name" value="Tetraspanin"/>
    <property type="match status" value="1"/>
</dbReference>
<evidence type="ECO:0000313" key="10">
    <source>
        <dbReference type="Proteomes" id="UP000663832"/>
    </source>
</evidence>
<sequence length="250" mass="27557">MARLSCGIEVTCIVLFALNITFLAFGFCLVGFGTYIKVSKKFDIALSEHISTAIIGGEAIETAGVILIIVGVFTVLLSAFGCLGALLKNRIFLYLYGIILSILILLELAAFIIMMSSRVRIRDSYHSGLWRVFTNAYGNNRPDLIAAVEELEREFKCCGVYGFSDYFQVLQKIPSSCYLDQSFTQPIFGKGCADAFIDWMWDEVPILSGIVAAILIIEIFGVITSFAMAAAVSHYSYGRLDGKKFHETAV</sequence>
<dbReference type="AlphaFoldDB" id="A0A813U9C9"/>
<feature type="transmembrane region" description="Helical" evidence="7">
    <location>
        <begin position="12"/>
        <end position="36"/>
    </location>
</feature>